<accession>R7W1W9</accession>
<dbReference type="PANTHER" id="PTHR47955:SF14">
    <property type="entry name" value="OS01G0543600 PROTEIN"/>
    <property type="match status" value="1"/>
</dbReference>
<dbReference type="ExpressionAtlas" id="R7W1W9">
    <property type="expression patterns" value="baseline"/>
</dbReference>
<keyword evidence="3" id="KW-0408">Iron</keyword>
<dbReference type="Pfam" id="PF00067">
    <property type="entry name" value="p450"/>
    <property type="match status" value="1"/>
</dbReference>
<sequence length="100" mass="11253">MMLLRLGAARTLVVSSLRGAEAVLRTHDHILASRPSSVVSDILTYGSSDMAFAPYGEYWRQVRKLVTTHMLSVKKVQSFRSAAMEEVVCGFYDRSMLIRE</sequence>
<dbReference type="AlphaFoldDB" id="R7W1W9"/>
<reference evidence="4" key="1">
    <citation type="submission" date="2015-06" db="UniProtKB">
        <authorList>
            <consortium name="EnsemblPlants"/>
        </authorList>
    </citation>
    <scope>IDENTIFICATION</scope>
</reference>
<dbReference type="GO" id="GO:0020037">
    <property type="term" value="F:heme binding"/>
    <property type="evidence" value="ECO:0007669"/>
    <property type="project" value="InterPro"/>
</dbReference>
<name>R7W1W9_AEGTA</name>
<organism evidence="4">
    <name type="scientific">Aegilops tauschii</name>
    <name type="common">Tausch's goatgrass</name>
    <name type="synonym">Aegilops squarrosa</name>
    <dbReference type="NCBI Taxonomy" id="37682"/>
    <lineage>
        <taxon>Eukaryota</taxon>
        <taxon>Viridiplantae</taxon>
        <taxon>Streptophyta</taxon>
        <taxon>Embryophyta</taxon>
        <taxon>Tracheophyta</taxon>
        <taxon>Spermatophyta</taxon>
        <taxon>Magnoliopsida</taxon>
        <taxon>Liliopsida</taxon>
        <taxon>Poales</taxon>
        <taxon>Poaceae</taxon>
        <taxon>BOP clade</taxon>
        <taxon>Pooideae</taxon>
        <taxon>Triticodae</taxon>
        <taxon>Triticeae</taxon>
        <taxon>Triticinae</taxon>
        <taxon>Aegilops</taxon>
    </lineage>
</organism>
<dbReference type="SUPFAM" id="SSF48264">
    <property type="entry name" value="Cytochrome P450"/>
    <property type="match status" value="1"/>
</dbReference>
<dbReference type="EnsemblPlants" id="EMT13457">
    <property type="protein sequence ID" value="EMT13457"/>
    <property type="gene ID" value="F775_19133"/>
</dbReference>
<comment type="similarity">
    <text evidence="1">Belongs to the cytochrome P450 family.</text>
</comment>
<dbReference type="InterPro" id="IPR036396">
    <property type="entry name" value="Cyt_P450_sf"/>
</dbReference>
<evidence type="ECO:0000256" key="3">
    <source>
        <dbReference type="ARBA" id="ARBA00023004"/>
    </source>
</evidence>
<evidence type="ECO:0000256" key="1">
    <source>
        <dbReference type="ARBA" id="ARBA00010617"/>
    </source>
</evidence>
<dbReference type="Gene3D" id="1.10.630.10">
    <property type="entry name" value="Cytochrome P450"/>
    <property type="match status" value="1"/>
</dbReference>
<proteinExistence type="inferred from homology"/>
<keyword evidence="2" id="KW-0479">Metal-binding</keyword>
<dbReference type="PANTHER" id="PTHR47955">
    <property type="entry name" value="CYTOCHROME P450 FAMILY 71 PROTEIN"/>
    <property type="match status" value="1"/>
</dbReference>
<evidence type="ECO:0000313" key="4">
    <source>
        <dbReference type="EnsemblPlants" id="EMT13457"/>
    </source>
</evidence>
<evidence type="ECO:0000256" key="2">
    <source>
        <dbReference type="ARBA" id="ARBA00022723"/>
    </source>
</evidence>
<protein>
    <submittedName>
        <fullName evidence="4">Cytochrome P450 71C2</fullName>
    </submittedName>
</protein>
<dbReference type="InterPro" id="IPR001128">
    <property type="entry name" value="Cyt_P450"/>
</dbReference>
<dbReference type="GO" id="GO:0005506">
    <property type="term" value="F:iron ion binding"/>
    <property type="evidence" value="ECO:0007669"/>
    <property type="project" value="InterPro"/>
</dbReference>
<dbReference type="GO" id="GO:0016705">
    <property type="term" value="F:oxidoreductase activity, acting on paired donors, with incorporation or reduction of molecular oxygen"/>
    <property type="evidence" value="ECO:0007669"/>
    <property type="project" value="InterPro"/>
</dbReference>
<dbReference type="GO" id="GO:0004497">
    <property type="term" value="F:monooxygenase activity"/>
    <property type="evidence" value="ECO:0007669"/>
    <property type="project" value="InterPro"/>
</dbReference>